<dbReference type="AlphaFoldDB" id="X1JMQ9"/>
<organism evidence="2">
    <name type="scientific">marine sediment metagenome</name>
    <dbReference type="NCBI Taxonomy" id="412755"/>
    <lineage>
        <taxon>unclassified sequences</taxon>
        <taxon>metagenomes</taxon>
        <taxon>ecological metagenomes</taxon>
    </lineage>
</organism>
<dbReference type="Gene3D" id="3.30.420.220">
    <property type="match status" value="1"/>
</dbReference>
<sequence length="128" mass="15180">MFRLMRCFIIDTLIGIYAIDDGGNFLNYINFLSDIQKSIDFYKSLNSEMLSEEYSNFLNELKNTGFDDFVFDNKKLKELTTQSLGFTTSFEKYSLEFKNFRFNLSDQLIKIGITKTRDEILFFFKKVE</sequence>
<dbReference type="InterPro" id="IPR048896">
    <property type="entry name" value="Nop5_56-rel_N"/>
</dbReference>
<gene>
    <name evidence="2" type="ORF">S03H2_61336</name>
</gene>
<feature type="domain" description="Nop5/56-related N-terminal" evidence="1">
    <location>
        <begin position="6"/>
        <end position="125"/>
    </location>
</feature>
<accession>X1JMQ9</accession>
<proteinExistence type="predicted"/>
<dbReference type="InterPro" id="IPR047099">
    <property type="entry name" value="Nop5_N_sf"/>
</dbReference>
<evidence type="ECO:0000313" key="2">
    <source>
        <dbReference type="EMBL" id="GAH82750.1"/>
    </source>
</evidence>
<protein>
    <recommendedName>
        <fullName evidence="1">Nop5/56-related N-terminal domain-containing protein</fullName>
    </recommendedName>
</protein>
<name>X1JMQ9_9ZZZZ</name>
<evidence type="ECO:0000259" key="1">
    <source>
        <dbReference type="Pfam" id="PF21572"/>
    </source>
</evidence>
<comment type="caution">
    <text evidence="2">The sequence shown here is derived from an EMBL/GenBank/DDBJ whole genome shotgun (WGS) entry which is preliminary data.</text>
</comment>
<reference evidence="2" key="1">
    <citation type="journal article" date="2014" name="Front. Microbiol.">
        <title>High frequency of phylogenetically diverse reductive dehalogenase-homologous genes in deep subseafloor sedimentary metagenomes.</title>
        <authorList>
            <person name="Kawai M."/>
            <person name="Futagami T."/>
            <person name="Toyoda A."/>
            <person name="Takaki Y."/>
            <person name="Nishi S."/>
            <person name="Hori S."/>
            <person name="Arai W."/>
            <person name="Tsubouchi T."/>
            <person name="Morono Y."/>
            <person name="Uchiyama I."/>
            <person name="Ito T."/>
            <person name="Fujiyama A."/>
            <person name="Inagaki F."/>
            <person name="Takami H."/>
        </authorList>
    </citation>
    <scope>NUCLEOTIDE SEQUENCE</scope>
    <source>
        <strain evidence="2">Expedition CK06-06</strain>
    </source>
</reference>
<dbReference type="Pfam" id="PF21572">
    <property type="entry name" value="Nop5_56-rel_N_Arc"/>
    <property type="match status" value="1"/>
</dbReference>
<dbReference type="EMBL" id="BARU01039588">
    <property type="protein sequence ID" value="GAH82750.1"/>
    <property type="molecule type" value="Genomic_DNA"/>
</dbReference>
<feature type="non-terminal residue" evidence="2">
    <location>
        <position position="128"/>
    </location>
</feature>